<dbReference type="OrthoDB" id="203402at2157"/>
<evidence type="ECO:0000313" key="2">
    <source>
        <dbReference type="Proteomes" id="UP000053331"/>
    </source>
</evidence>
<dbReference type="RefSeq" id="WP_050025387.1">
    <property type="nucleotide sequence ID" value="NZ_JNFH02000042.1"/>
</dbReference>
<evidence type="ECO:0000313" key="1">
    <source>
        <dbReference type="EMBL" id="KDS90771.1"/>
    </source>
</evidence>
<keyword evidence="2" id="KW-1185">Reference proteome</keyword>
<dbReference type="AlphaFoldDB" id="A0A081ETN3"/>
<comment type="caution">
    <text evidence="1">The sequence shown here is derived from an EMBL/GenBank/DDBJ whole genome shotgun (WGS) entry which is preliminary data.</text>
</comment>
<dbReference type="Proteomes" id="UP000053331">
    <property type="component" value="Unassembled WGS sequence"/>
</dbReference>
<gene>
    <name evidence="1" type="ORF">FK85_10360</name>
</gene>
<dbReference type="Pfam" id="PF26261">
    <property type="entry name" value="DUF8065"/>
    <property type="match status" value="1"/>
</dbReference>
<organism evidence="1 2">
    <name type="scientific">Halorubrum saccharovorum</name>
    <dbReference type="NCBI Taxonomy" id="2248"/>
    <lineage>
        <taxon>Archaea</taxon>
        <taxon>Methanobacteriati</taxon>
        <taxon>Methanobacteriota</taxon>
        <taxon>Stenosarchaea group</taxon>
        <taxon>Halobacteria</taxon>
        <taxon>Halobacteriales</taxon>
        <taxon>Haloferacaceae</taxon>
        <taxon>Halorubrum</taxon>
    </lineage>
</organism>
<accession>A0A081ETN3</accession>
<proteinExistence type="predicted"/>
<dbReference type="EMBL" id="JNFH02000042">
    <property type="protein sequence ID" value="KDS90771.1"/>
    <property type="molecule type" value="Genomic_DNA"/>
</dbReference>
<reference evidence="1 2" key="1">
    <citation type="journal article" date="2015" name="Genome Announc.">
        <title>Draft genome sequence of a Halorubrum H3 strain isolated from the burlinskoye salt lake (Altai Krai, Russia).</title>
        <authorList>
            <person name="Rozanov A.S."/>
            <person name="Bryanskaya A.V."/>
            <person name="Malup T.K."/>
            <person name="Kotenko A.V."/>
            <person name="Peltek S.E."/>
        </authorList>
    </citation>
    <scope>NUCLEOTIDE SEQUENCE [LARGE SCALE GENOMIC DNA]</scope>
    <source>
        <strain evidence="1 2">H3</strain>
    </source>
</reference>
<dbReference type="InterPro" id="IPR058378">
    <property type="entry name" value="DUF8065"/>
</dbReference>
<sequence length="108" mass="12133">MSGSSYDKTIQFRAGAEKEAAELLDDIHIGGVNVSELARVGLVEMLRQSLDEQDEVAVYERYSRGEIDEDVARVLLGEKIERMEEEKASFETAMERDTSEFLADIDGE</sequence>
<protein>
    <submittedName>
        <fullName evidence="1">Uncharacterized protein</fullName>
    </submittedName>
</protein>
<name>A0A081ETN3_9EURY</name>